<sequence length="175" mass="18572">MRLFFDMGFTVAAALLLAGACGVAHADAAAVGDWRFAKDGDGLVTASLYATNKLITGGGALSYSPVLTIACRSDGEPRWTEWLQLNEAVSASRKITVTVAIDSRGRFDESWSVGPRGRMLVRDGADGVKRLVSARRLLLSWRFGLLSGRGQADFDLAGFDEAVGQIAGSCKTDSP</sequence>
<reference evidence="2 3" key="1">
    <citation type="submission" date="2024-06" db="EMBL/GenBank/DDBJ databases">
        <authorList>
            <person name="Kim D.-U."/>
        </authorList>
    </citation>
    <scope>NUCLEOTIDE SEQUENCE [LARGE SCALE GENOMIC DNA]</scope>
    <source>
        <strain evidence="2 3">KACC15460</strain>
    </source>
</reference>
<gene>
    <name evidence="2" type="ORF">ABVQ20_05590</name>
</gene>
<proteinExistence type="predicted"/>
<feature type="signal peptide" evidence="1">
    <location>
        <begin position="1"/>
        <end position="26"/>
    </location>
</feature>
<accession>A0ABV2D904</accession>
<keyword evidence="1" id="KW-0732">Signal</keyword>
<evidence type="ECO:0000313" key="3">
    <source>
        <dbReference type="Proteomes" id="UP001548832"/>
    </source>
</evidence>
<comment type="caution">
    <text evidence="2">The sequence shown here is derived from an EMBL/GenBank/DDBJ whole genome shotgun (WGS) entry which is preliminary data.</text>
</comment>
<feature type="chain" id="PRO_5047458162" evidence="1">
    <location>
        <begin position="27"/>
        <end position="175"/>
    </location>
</feature>
<evidence type="ECO:0000256" key="1">
    <source>
        <dbReference type="SAM" id="SignalP"/>
    </source>
</evidence>
<dbReference type="EMBL" id="JBEWSZ010000001">
    <property type="protein sequence ID" value="MET2826442.1"/>
    <property type="molecule type" value="Genomic_DNA"/>
</dbReference>
<dbReference type="RefSeq" id="WP_354458552.1">
    <property type="nucleotide sequence ID" value="NZ_JBEWSZ010000001.1"/>
</dbReference>
<organism evidence="2 3">
    <name type="scientific">Mesorhizobium shangrilense</name>
    <dbReference type="NCBI Taxonomy" id="460060"/>
    <lineage>
        <taxon>Bacteria</taxon>
        <taxon>Pseudomonadati</taxon>
        <taxon>Pseudomonadota</taxon>
        <taxon>Alphaproteobacteria</taxon>
        <taxon>Hyphomicrobiales</taxon>
        <taxon>Phyllobacteriaceae</taxon>
        <taxon>Mesorhizobium</taxon>
    </lineage>
</organism>
<protein>
    <submittedName>
        <fullName evidence="2">Uncharacterized protein</fullName>
    </submittedName>
</protein>
<name>A0ABV2D904_9HYPH</name>
<keyword evidence="3" id="KW-1185">Reference proteome</keyword>
<evidence type="ECO:0000313" key="2">
    <source>
        <dbReference type="EMBL" id="MET2826442.1"/>
    </source>
</evidence>
<dbReference type="Proteomes" id="UP001548832">
    <property type="component" value="Unassembled WGS sequence"/>
</dbReference>
<dbReference type="PROSITE" id="PS51257">
    <property type="entry name" value="PROKAR_LIPOPROTEIN"/>
    <property type="match status" value="1"/>
</dbReference>